<reference evidence="10 11" key="1">
    <citation type="journal article" date="2011" name="Science">
        <title>The Selaginella genome identifies genetic changes associated with the evolution of vascular plants.</title>
        <authorList>
            <person name="Banks J.A."/>
            <person name="Nishiyama T."/>
            <person name="Hasebe M."/>
            <person name="Bowman J.L."/>
            <person name="Gribskov M."/>
            <person name="dePamphilis C."/>
            <person name="Albert V.A."/>
            <person name="Aono N."/>
            <person name="Aoyama T."/>
            <person name="Ambrose B.A."/>
            <person name="Ashton N.W."/>
            <person name="Axtell M.J."/>
            <person name="Barker E."/>
            <person name="Barker M.S."/>
            <person name="Bennetzen J.L."/>
            <person name="Bonawitz N.D."/>
            <person name="Chapple C."/>
            <person name="Cheng C."/>
            <person name="Correa L.G."/>
            <person name="Dacre M."/>
            <person name="DeBarry J."/>
            <person name="Dreyer I."/>
            <person name="Elias M."/>
            <person name="Engstrom E.M."/>
            <person name="Estelle M."/>
            <person name="Feng L."/>
            <person name="Finet C."/>
            <person name="Floyd S.K."/>
            <person name="Frommer W.B."/>
            <person name="Fujita T."/>
            <person name="Gramzow L."/>
            <person name="Gutensohn M."/>
            <person name="Harholt J."/>
            <person name="Hattori M."/>
            <person name="Heyl A."/>
            <person name="Hirai T."/>
            <person name="Hiwatashi Y."/>
            <person name="Ishikawa M."/>
            <person name="Iwata M."/>
            <person name="Karol K.G."/>
            <person name="Koehler B."/>
            <person name="Kolukisaoglu U."/>
            <person name="Kubo M."/>
            <person name="Kurata T."/>
            <person name="Lalonde S."/>
            <person name="Li K."/>
            <person name="Li Y."/>
            <person name="Litt A."/>
            <person name="Lyons E."/>
            <person name="Manning G."/>
            <person name="Maruyama T."/>
            <person name="Michael T.P."/>
            <person name="Mikami K."/>
            <person name="Miyazaki S."/>
            <person name="Morinaga S."/>
            <person name="Murata T."/>
            <person name="Mueller-Roeber B."/>
            <person name="Nelson D.R."/>
            <person name="Obara M."/>
            <person name="Oguri Y."/>
            <person name="Olmstead R.G."/>
            <person name="Onodera N."/>
            <person name="Petersen B.L."/>
            <person name="Pils B."/>
            <person name="Prigge M."/>
            <person name="Rensing S.A."/>
            <person name="Riano-Pachon D.M."/>
            <person name="Roberts A.W."/>
            <person name="Sato Y."/>
            <person name="Scheller H.V."/>
            <person name="Schulz B."/>
            <person name="Schulz C."/>
            <person name="Shakirov E.V."/>
            <person name="Shibagaki N."/>
            <person name="Shinohara N."/>
            <person name="Shippen D.E."/>
            <person name="Soerensen I."/>
            <person name="Sotooka R."/>
            <person name="Sugimoto N."/>
            <person name="Sugita M."/>
            <person name="Sumikawa N."/>
            <person name="Tanurdzic M."/>
            <person name="Theissen G."/>
            <person name="Ulvskov P."/>
            <person name="Wakazuki S."/>
            <person name="Weng J.K."/>
            <person name="Willats W.W."/>
            <person name="Wipf D."/>
            <person name="Wolf P.G."/>
            <person name="Yang L."/>
            <person name="Zimmer A.D."/>
            <person name="Zhu Q."/>
            <person name="Mitros T."/>
            <person name="Hellsten U."/>
            <person name="Loque D."/>
            <person name="Otillar R."/>
            <person name="Salamov A."/>
            <person name="Schmutz J."/>
            <person name="Shapiro H."/>
            <person name="Lindquist E."/>
            <person name="Lucas S."/>
            <person name="Rokhsar D."/>
            <person name="Grigoriev I.V."/>
        </authorList>
    </citation>
    <scope>NUCLEOTIDE SEQUENCE [LARGE SCALE GENOMIC DNA]</scope>
</reference>
<dbReference type="EMBL" id="GL377639">
    <property type="protein sequence ID" value="EFJ12440.1"/>
    <property type="molecule type" value="Genomic_DNA"/>
</dbReference>
<comment type="function">
    <text evidence="8">Mediates the side-chain deamidation of N-terminal glutamine residues to glutamate, an important step in N-end rule pathway of protein degradation. Conversion of the resulting N-terminal glutamine to glutamate renders the protein susceptible to arginylation, polyubiquitination and degradation as specified by the N-end rule. Does not act on substrates with internal or C-terminal glutamine and does not act on non-glutamine residues in any position.</text>
</comment>
<dbReference type="GO" id="GO:0070773">
    <property type="term" value="F:protein-N-terminal glutamine amidohydrolase activity"/>
    <property type="evidence" value="ECO:0000318"/>
    <property type="project" value="GO_Central"/>
</dbReference>
<dbReference type="Gene3D" id="3.10.620.10">
    <property type="entry name" value="Protein N-terminal glutamine amidohydrolase, alpha beta roll"/>
    <property type="match status" value="1"/>
</dbReference>
<keyword evidence="5 8" id="KW-0378">Hydrolase</keyword>
<dbReference type="Proteomes" id="UP000001514">
    <property type="component" value="Unassembled WGS sequence"/>
</dbReference>
<dbReference type="STRING" id="88036.D8ST78"/>
<evidence type="ECO:0000256" key="7">
    <source>
        <dbReference type="ARBA" id="ARBA00048768"/>
    </source>
</evidence>
<dbReference type="HOGENOM" id="CLU_091083_2_0_1"/>
<evidence type="ECO:0000313" key="11">
    <source>
        <dbReference type="Proteomes" id="UP000001514"/>
    </source>
</evidence>
<dbReference type="PANTHER" id="PTHR13035">
    <property type="entry name" value="PROTEIN N-TERMINAL GLUTAMINE AMIDOHYDROLASE"/>
    <property type="match status" value="1"/>
</dbReference>
<comment type="subunit">
    <text evidence="2 8">Monomer.</text>
</comment>
<gene>
    <name evidence="10" type="ORF">SELMODRAFT_48349</name>
</gene>
<dbReference type="Gramene" id="EFJ12440">
    <property type="protein sequence ID" value="EFJ12440"/>
    <property type="gene ID" value="SELMODRAFT_48349"/>
</dbReference>
<dbReference type="FunCoup" id="D8ST78">
    <property type="interactions" value="3077"/>
</dbReference>
<dbReference type="eggNOG" id="KOG3261">
    <property type="taxonomic scope" value="Eukaryota"/>
</dbReference>
<evidence type="ECO:0000256" key="5">
    <source>
        <dbReference type="ARBA" id="ARBA00022801"/>
    </source>
</evidence>
<comment type="catalytic activity">
    <reaction evidence="7 8">
        <text>N-terminal L-glutaminyl-[protein] + H2O = N-terminal L-glutamyl-[protein] + NH4(+)</text>
        <dbReference type="Rhea" id="RHEA:50680"/>
        <dbReference type="Rhea" id="RHEA-COMP:12668"/>
        <dbReference type="Rhea" id="RHEA-COMP:12777"/>
        <dbReference type="ChEBI" id="CHEBI:15377"/>
        <dbReference type="ChEBI" id="CHEBI:28938"/>
        <dbReference type="ChEBI" id="CHEBI:64721"/>
        <dbReference type="ChEBI" id="CHEBI:64722"/>
        <dbReference type="EC" id="3.5.1.122"/>
    </reaction>
</comment>
<dbReference type="PANTHER" id="PTHR13035:SF0">
    <property type="entry name" value="PROTEIN N-TERMINAL GLUTAMINE AMIDOHYDROLASE"/>
    <property type="match status" value="1"/>
</dbReference>
<evidence type="ECO:0000256" key="4">
    <source>
        <dbReference type="ARBA" id="ARBA00021247"/>
    </source>
</evidence>
<evidence type="ECO:0000256" key="3">
    <source>
        <dbReference type="ARBA" id="ARBA00012718"/>
    </source>
</evidence>
<evidence type="ECO:0000313" key="10">
    <source>
        <dbReference type="EMBL" id="EFJ12440.1"/>
    </source>
</evidence>
<dbReference type="InterPro" id="IPR037132">
    <property type="entry name" value="N_Gln_amidohydro_ab_roll_sf"/>
</dbReference>
<dbReference type="OMA" id="CSFDEYW"/>
<evidence type="ECO:0000256" key="6">
    <source>
        <dbReference type="ARBA" id="ARBA00029677"/>
    </source>
</evidence>
<keyword evidence="11" id="KW-1185">Reference proteome</keyword>
<dbReference type="InterPro" id="IPR039733">
    <property type="entry name" value="NTAQ1"/>
</dbReference>
<name>D8ST78_SELML</name>
<dbReference type="GO" id="GO:0005829">
    <property type="term" value="C:cytosol"/>
    <property type="evidence" value="ECO:0000318"/>
    <property type="project" value="GO_Central"/>
</dbReference>
<dbReference type="GO" id="GO:0005634">
    <property type="term" value="C:nucleus"/>
    <property type="evidence" value="ECO:0000318"/>
    <property type="project" value="GO_Central"/>
</dbReference>
<feature type="non-terminal residue" evidence="10">
    <location>
        <position position="212"/>
    </location>
</feature>
<dbReference type="Pfam" id="PF09764">
    <property type="entry name" value="Nt_Gln_amidase"/>
    <property type="match status" value="1"/>
</dbReference>
<evidence type="ECO:0000259" key="9">
    <source>
        <dbReference type="Pfam" id="PF09764"/>
    </source>
</evidence>
<feature type="non-terminal residue" evidence="10">
    <location>
        <position position="1"/>
    </location>
</feature>
<dbReference type="EC" id="3.5.1.122" evidence="3 8"/>
<dbReference type="KEGG" id="smo:SELMODRAFT_48349"/>
<proteinExistence type="inferred from homology"/>
<evidence type="ECO:0000256" key="1">
    <source>
        <dbReference type="ARBA" id="ARBA00008985"/>
    </source>
</evidence>
<feature type="domain" description="Protein N-terminal glutamine amidohydrolase alpha beta roll" evidence="9">
    <location>
        <begin position="1"/>
        <end position="209"/>
    </location>
</feature>
<evidence type="ECO:0000256" key="2">
    <source>
        <dbReference type="ARBA" id="ARBA00011245"/>
    </source>
</evidence>
<protein>
    <recommendedName>
        <fullName evidence="4 8">Protein N-terminal glutamine amidohydrolase</fullName>
        <ecNumber evidence="3 8">3.5.1.122</ecNumber>
    </recommendedName>
    <alternativeName>
        <fullName evidence="6 8">Protein NH2-terminal glutamine deamidase</fullName>
    </alternativeName>
</protein>
<organism evidence="11">
    <name type="scientific">Selaginella moellendorffii</name>
    <name type="common">Spikemoss</name>
    <dbReference type="NCBI Taxonomy" id="88036"/>
    <lineage>
        <taxon>Eukaryota</taxon>
        <taxon>Viridiplantae</taxon>
        <taxon>Streptophyta</taxon>
        <taxon>Embryophyta</taxon>
        <taxon>Tracheophyta</taxon>
        <taxon>Lycopodiopsida</taxon>
        <taxon>Selaginellales</taxon>
        <taxon>Selaginellaceae</taxon>
        <taxon>Selaginella</taxon>
    </lineage>
</organism>
<evidence type="ECO:0000256" key="8">
    <source>
        <dbReference type="RuleBase" id="RU367082"/>
    </source>
</evidence>
<dbReference type="InterPro" id="IPR023128">
    <property type="entry name" value="Prot_N_Gln_amidohydro_ab_roll"/>
</dbReference>
<sequence>EENVFLLCKALMELNIALPDASDLFVVFLLSADKQAVLTSSHFHLLFFQFPIWCQKNSSRDDGFCVWDYHVICIQRFSSSTPDEASVWDLDTSLGLPVAFSSYVNEALKPLVVKKHSLDRLFRVVSAHNFLRYFASDRRHMKTSDGGWLAAPPDYECIVSQDGTIHNLETYISVAHASRAPASRKEILQCLVTENLGCVLSEDNFCELFEVL</sequence>
<dbReference type="InParanoid" id="D8ST78"/>
<accession>D8ST78</accession>
<dbReference type="GO" id="GO:0008418">
    <property type="term" value="F:protein-N-terminal asparagine amidohydrolase activity"/>
    <property type="evidence" value="ECO:0007669"/>
    <property type="project" value="UniProtKB-UniRule"/>
</dbReference>
<comment type="similarity">
    <text evidence="1 8">Belongs to the NTAQ1 family.</text>
</comment>
<dbReference type="AlphaFoldDB" id="D8ST78"/>